<dbReference type="Proteomes" id="UP001239445">
    <property type="component" value="Unassembled WGS sequence"/>
</dbReference>
<evidence type="ECO:0000313" key="2">
    <source>
        <dbReference type="Proteomes" id="UP001239445"/>
    </source>
</evidence>
<dbReference type="EMBL" id="MU839828">
    <property type="protein sequence ID" value="KAK1759245.1"/>
    <property type="molecule type" value="Genomic_DNA"/>
</dbReference>
<sequence>MKAFAEYIMTLQGATNLSATKNDILRLLVETVEFFERHRNEFPALAETLQQIQQQTDRVIDQDTRSALKMLIRNLYTTFLEQFLGVIVTTPVAASNHRGSSEADTVLADEAGCLREDEFDDPHHGTTRRTLPLSDNPFALSITNSTFSRAVHAGKTLASLTVNHRQLGDLYQLPSQLFYYNQVQPFLRNTNCWVPAVRAFAEYIMTLQRAQPTPRIQSRLLVELPGSQARKAAVKAFAEYIISLQLASDPSAIKNDTSRLWVELPGSQARKTGSSTYNSAQAEWVLDRVKEILDNPKITNSKGTLPAGILVIPLYVA</sequence>
<evidence type="ECO:0000313" key="1">
    <source>
        <dbReference type="EMBL" id="KAK1759245.1"/>
    </source>
</evidence>
<gene>
    <name evidence="1" type="ORF">QBC47DRAFT_398058</name>
</gene>
<reference evidence="1" key="1">
    <citation type="submission" date="2023-06" db="EMBL/GenBank/DDBJ databases">
        <title>Genome-scale phylogeny and comparative genomics of the fungal order Sordariales.</title>
        <authorList>
            <consortium name="Lawrence Berkeley National Laboratory"/>
            <person name="Hensen N."/>
            <person name="Bonometti L."/>
            <person name="Westerberg I."/>
            <person name="Brannstrom I.O."/>
            <person name="Guillou S."/>
            <person name="Cros-Aarteil S."/>
            <person name="Calhoun S."/>
            <person name="Haridas S."/>
            <person name="Kuo A."/>
            <person name="Mondo S."/>
            <person name="Pangilinan J."/>
            <person name="Riley R."/>
            <person name="Labutti K."/>
            <person name="Andreopoulos B."/>
            <person name="Lipzen A."/>
            <person name="Chen C."/>
            <person name="Yanf M."/>
            <person name="Daum C."/>
            <person name="Ng V."/>
            <person name="Clum A."/>
            <person name="Steindorff A."/>
            <person name="Ohm R."/>
            <person name="Martin F."/>
            <person name="Silar P."/>
            <person name="Natvig D."/>
            <person name="Lalanne C."/>
            <person name="Gautier V."/>
            <person name="Ament-Velasquez S.L."/>
            <person name="Kruys A."/>
            <person name="Hutchinson M.I."/>
            <person name="Powell A.J."/>
            <person name="Barry K."/>
            <person name="Miller A.N."/>
            <person name="Grigoriev I.V."/>
            <person name="Debuchy R."/>
            <person name="Gladieux P."/>
            <person name="Thoren M.H."/>
            <person name="Johannesson H."/>
        </authorList>
    </citation>
    <scope>NUCLEOTIDE SEQUENCE</scope>
    <source>
        <strain evidence="1">PSN4</strain>
    </source>
</reference>
<organism evidence="1 2">
    <name type="scientific">Echria macrotheca</name>
    <dbReference type="NCBI Taxonomy" id="438768"/>
    <lineage>
        <taxon>Eukaryota</taxon>
        <taxon>Fungi</taxon>
        <taxon>Dikarya</taxon>
        <taxon>Ascomycota</taxon>
        <taxon>Pezizomycotina</taxon>
        <taxon>Sordariomycetes</taxon>
        <taxon>Sordariomycetidae</taxon>
        <taxon>Sordariales</taxon>
        <taxon>Schizotheciaceae</taxon>
        <taxon>Echria</taxon>
    </lineage>
</organism>
<comment type="caution">
    <text evidence="1">The sequence shown here is derived from an EMBL/GenBank/DDBJ whole genome shotgun (WGS) entry which is preliminary data.</text>
</comment>
<name>A0AAJ0BJ67_9PEZI</name>
<accession>A0AAJ0BJ67</accession>
<dbReference type="AlphaFoldDB" id="A0AAJ0BJ67"/>
<keyword evidence="2" id="KW-1185">Reference proteome</keyword>
<protein>
    <submittedName>
        <fullName evidence="1">Uncharacterized protein</fullName>
    </submittedName>
</protein>
<proteinExistence type="predicted"/>